<dbReference type="Proteomes" id="UP000317977">
    <property type="component" value="Unassembled WGS sequence"/>
</dbReference>
<proteinExistence type="predicted"/>
<comment type="caution">
    <text evidence="1">The sequence shown here is derived from an EMBL/GenBank/DDBJ whole genome shotgun (WGS) entry which is preliminary data.</text>
</comment>
<sequence>MIFLGFKSWCKGGSLAERTGKRPSGNRKVWPDFQNELCLGCSLICRCPYPDCNFRVMPSRHRLILHAPSPQSDCATTGTLRDSATQAICRVCYIDHRANYSVWGQALDCQRAVLEFSVPVARLFESCLPTDKHPHDASLLRPKGLRQIQYRFPTQSVEQVIA</sequence>
<evidence type="ECO:0000313" key="2">
    <source>
        <dbReference type="Proteomes" id="UP000317977"/>
    </source>
</evidence>
<organism evidence="1 2">
    <name type="scientific">Rubripirellula reticaptiva</name>
    <dbReference type="NCBI Taxonomy" id="2528013"/>
    <lineage>
        <taxon>Bacteria</taxon>
        <taxon>Pseudomonadati</taxon>
        <taxon>Planctomycetota</taxon>
        <taxon>Planctomycetia</taxon>
        <taxon>Pirellulales</taxon>
        <taxon>Pirellulaceae</taxon>
        <taxon>Rubripirellula</taxon>
    </lineage>
</organism>
<dbReference type="EMBL" id="SJPX01000003">
    <property type="protein sequence ID" value="TWU52002.1"/>
    <property type="molecule type" value="Genomic_DNA"/>
</dbReference>
<gene>
    <name evidence="1" type="ORF">Poly59_35990</name>
</gene>
<accession>A0A5C6ESK6</accession>
<keyword evidence="2" id="KW-1185">Reference proteome</keyword>
<name>A0A5C6ESK6_9BACT</name>
<dbReference type="AlphaFoldDB" id="A0A5C6ESK6"/>
<protein>
    <submittedName>
        <fullName evidence="1">Uncharacterized protein</fullName>
    </submittedName>
</protein>
<evidence type="ECO:0000313" key="1">
    <source>
        <dbReference type="EMBL" id="TWU52002.1"/>
    </source>
</evidence>
<reference evidence="1 2" key="1">
    <citation type="submission" date="2019-02" db="EMBL/GenBank/DDBJ databases">
        <title>Deep-cultivation of Planctomycetes and their phenomic and genomic characterization uncovers novel biology.</title>
        <authorList>
            <person name="Wiegand S."/>
            <person name="Jogler M."/>
            <person name="Boedeker C."/>
            <person name="Pinto D."/>
            <person name="Vollmers J."/>
            <person name="Rivas-Marin E."/>
            <person name="Kohn T."/>
            <person name="Peeters S.H."/>
            <person name="Heuer A."/>
            <person name="Rast P."/>
            <person name="Oberbeckmann S."/>
            <person name="Bunk B."/>
            <person name="Jeske O."/>
            <person name="Meyerdierks A."/>
            <person name="Storesund J.E."/>
            <person name="Kallscheuer N."/>
            <person name="Luecker S."/>
            <person name="Lage O.M."/>
            <person name="Pohl T."/>
            <person name="Merkel B.J."/>
            <person name="Hornburger P."/>
            <person name="Mueller R.-W."/>
            <person name="Bruemmer F."/>
            <person name="Labrenz M."/>
            <person name="Spormann A.M."/>
            <person name="Op Den Camp H."/>
            <person name="Overmann J."/>
            <person name="Amann R."/>
            <person name="Jetten M.S.M."/>
            <person name="Mascher T."/>
            <person name="Medema M.H."/>
            <person name="Devos D.P."/>
            <person name="Kaster A.-K."/>
            <person name="Ovreas L."/>
            <person name="Rohde M."/>
            <person name="Galperin M.Y."/>
            <person name="Jogler C."/>
        </authorList>
    </citation>
    <scope>NUCLEOTIDE SEQUENCE [LARGE SCALE GENOMIC DNA]</scope>
    <source>
        <strain evidence="1 2">Poly59</strain>
    </source>
</reference>